<sequence length="155" mass="17377">MFVEGKAKEPAPVSAVSLMHERAKALMQESEVARLSLQKGARQEAVAQTRLGSETSEDVMARVEELRAGRMRRMQAIEGSADAIRHGLDAVAAGKRPTEEFLRELDHAEENAARHLDSLWKYRETNPKAYAETQARLKALAQFKEQVRNLPERPA</sequence>
<protein>
    <submittedName>
        <fullName evidence="1">Uncharacterized protein</fullName>
    </submittedName>
</protein>
<gene>
    <name evidence="1" type="ORF">A3E39_00265</name>
</gene>
<organism evidence="1 2">
    <name type="scientific">Candidatus Uhrbacteria bacterium RIFCSPHIGHO2_12_FULL_60_25</name>
    <dbReference type="NCBI Taxonomy" id="1802399"/>
    <lineage>
        <taxon>Bacteria</taxon>
        <taxon>Candidatus Uhriibacteriota</taxon>
    </lineage>
</organism>
<evidence type="ECO:0000313" key="1">
    <source>
        <dbReference type="EMBL" id="OGL78848.1"/>
    </source>
</evidence>
<dbReference type="EMBL" id="MGEH01000023">
    <property type="protein sequence ID" value="OGL78848.1"/>
    <property type="molecule type" value="Genomic_DNA"/>
</dbReference>
<accession>A0A1F7UMA8</accession>
<dbReference type="AlphaFoldDB" id="A0A1F7UMA8"/>
<dbReference type="Proteomes" id="UP000176603">
    <property type="component" value="Unassembled WGS sequence"/>
</dbReference>
<reference evidence="1 2" key="1">
    <citation type="journal article" date="2016" name="Nat. Commun.">
        <title>Thousands of microbial genomes shed light on interconnected biogeochemical processes in an aquifer system.</title>
        <authorList>
            <person name="Anantharaman K."/>
            <person name="Brown C.T."/>
            <person name="Hug L.A."/>
            <person name="Sharon I."/>
            <person name="Castelle C.J."/>
            <person name="Probst A.J."/>
            <person name="Thomas B.C."/>
            <person name="Singh A."/>
            <person name="Wilkins M.J."/>
            <person name="Karaoz U."/>
            <person name="Brodie E.L."/>
            <person name="Williams K.H."/>
            <person name="Hubbard S.S."/>
            <person name="Banfield J.F."/>
        </authorList>
    </citation>
    <scope>NUCLEOTIDE SEQUENCE [LARGE SCALE GENOMIC DNA]</scope>
</reference>
<proteinExistence type="predicted"/>
<name>A0A1F7UMA8_9BACT</name>
<evidence type="ECO:0000313" key="2">
    <source>
        <dbReference type="Proteomes" id="UP000176603"/>
    </source>
</evidence>
<comment type="caution">
    <text evidence="1">The sequence shown here is derived from an EMBL/GenBank/DDBJ whole genome shotgun (WGS) entry which is preliminary data.</text>
</comment>